<dbReference type="PANTHER" id="PTHR44757">
    <property type="entry name" value="DIGUANYLATE CYCLASE DGCP"/>
    <property type="match status" value="1"/>
</dbReference>
<dbReference type="InterPro" id="IPR052155">
    <property type="entry name" value="Biofilm_reg_signaling"/>
</dbReference>
<dbReference type="InterPro" id="IPR029787">
    <property type="entry name" value="Nucleotide_cyclase"/>
</dbReference>
<name>A0A3B1AXW4_9ZZZZ</name>
<dbReference type="Pfam" id="PF00563">
    <property type="entry name" value="EAL"/>
    <property type="match status" value="1"/>
</dbReference>
<dbReference type="Gene3D" id="3.30.70.270">
    <property type="match status" value="1"/>
</dbReference>
<dbReference type="InterPro" id="IPR035919">
    <property type="entry name" value="EAL_sf"/>
</dbReference>
<dbReference type="Pfam" id="PF00990">
    <property type="entry name" value="GGDEF"/>
    <property type="match status" value="1"/>
</dbReference>
<organism evidence="4">
    <name type="scientific">hydrothermal vent metagenome</name>
    <dbReference type="NCBI Taxonomy" id="652676"/>
    <lineage>
        <taxon>unclassified sequences</taxon>
        <taxon>metagenomes</taxon>
        <taxon>ecological metagenomes</taxon>
    </lineage>
</organism>
<feature type="transmembrane region" description="Helical" evidence="1">
    <location>
        <begin position="7"/>
        <end position="28"/>
    </location>
</feature>
<dbReference type="NCBIfam" id="TIGR00254">
    <property type="entry name" value="GGDEF"/>
    <property type="match status" value="1"/>
</dbReference>
<keyword evidence="1" id="KW-1133">Transmembrane helix</keyword>
<dbReference type="PROSITE" id="PS50887">
    <property type="entry name" value="GGDEF"/>
    <property type="match status" value="1"/>
</dbReference>
<feature type="domain" description="EAL" evidence="2">
    <location>
        <begin position="365"/>
        <end position="618"/>
    </location>
</feature>
<dbReference type="SUPFAM" id="SSF55073">
    <property type="entry name" value="Nucleotide cyclase"/>
    <property type="match status" value="1"/>
</dbReference>
<accession>A0A3B1AXW4</accession>
<feature type="transmembrane region" description="Helical" evidence="1">
    <location>
        <begin position="151"/>
        <end position="178"/>
    </location>
</feature>
<sequence>MSLRLKLILSFITISLMVVSIFSVVAYISAREYTQHIEQVRLHKSNEHLFEMLDTSLPLLDQLQDIVPHHENRDNAFSIIDISQKKILPGGGFNLGTHLLTDLLIQSSNKTQQGNFTIGEQEYLWSADPVPDSQYIIANTYLRDSSDISTFFSYVGTPLSTTLFISIWISVWAALLLARLFRQISEKNTLLEYQASHDLLTRLPNRGTIGRSVQQEMESARARNEELVFCLVDIDALKEVNDSLGHKSGDILLDQVTQRLKRTLQDSGHIGRFGGNKFSVMIKRSETDNAESIRRKLLESFEPIYEINGHSLYVHATLGIAIFPEHANSAQELIQKTETALHTAKKLAIDSSVYDVSQDNNSAERLRLTHDLRNAIHNEELQLHYQPQFDVHRNEIGSVEALARWIHPQQGFIPPDTFIKIAEQTGLIQSLTDWVLRTAIKQCAEWRDMGKYLTVSVNLSARNLHDETLSSQISNLLHYWDVSPGKLCLEITETAMMTNPAHAKKLLKELDDLGVRLSIDDFGTGYSSLGYLKQLPVDELKIDKSFVLNMAKDESDASIVRATVSLAHDLGLEVVAEGVEDQISQDELSRMGCEYIQGYHIARPMPHDELTAMLISTKVRNNTQADEILVGTQPNSI</sequence>
<dbReference type="Gene3D" id="3.20.20.450">
    <property type="entry name" value="EAL domain"/>
    <property type="match status" value="1"/>
</dbReference>
<evidence type="ECO:0000313" key="4">
    <source>
        <dbReference type="EMBL" id="VAW97646.1"/>
    </source>
</evidence>
<reference evidence="4" key="1">
    <citation type="submission" date="2018-06" db="EMBL/GenBank/DDBJ databases">
        <authorList>
            <person name="Zhirakovskaya E."/>
        </authorList>
    </citation>
    <scope>NUCLEOTIDE SEQUENCE</scope>
</reference>
<dbReference type="FunFam" id="3.20.20.450:FF:000001">
    <property type="entry name" value="Cyclic di-GMP phosphodiesterase yahA"/>
    <property type="match status" value="1"/>
</dbReference>
<dbReference type="CDD" id="cd01948">
    <property type="entry name" value="EAL"/>
    <property type="match status" value="1"/>
</dbReference>
<dbReference type="SUPFAM" id="SSF141868">
    <property type="entry name" value="EAL domain-like"/>
    <property type="match status" value="1"/>
</dbReference>
<dbReference type="InterPro" id="IPR000160">
    <property type="entry name" value="GGDEF_dom"/>
</dbReference>
<dbReference type="PANTHER" id="PTHR44757:SF4">
    <property type="entry name" value="DIGUANYLATE CYCLASE DGCE-RELATED"/>
    <property type="match status" value="1"/>
</dbReference>
<keyword evidence="1" id="KW-0812">Transmembrane</keyword>
<evidence type="ECO:0000259" key="3">
    <source>
        <dbReference type="PROSITE" id="PS50887"/>
    </source>
</evidence>
<gene>
    <name evidence="4" type="ORF">MNBD_GAMMA19-574</name>
</gene>
<dbReference type="InterPro" id="IPR043128">
    <property type="entry name" value="Rev_trsase/Diguanyl_cyclase"/>
</dbReference>
<proteinExistence type="predicted"/>
<keyword evidence="1" id="KW-0472">Membrane</keyword>
<protein>
    <submittedName>
        <fullName evidence="4">Diguanylate cyclase/phosphodiesterase (GGDEF &amp; EAL domains) with PAS/PAC sensor(S)</fullName>
    </submittedName>
</protein>
<feature type="domain" description="GGDEF" evidence="3">
    <location>
        <begin position="225"/>
        <end position="359"/>
    </location>
</feature>
<dbReference type="AlphaFoldDB" id="A0A3B1AXW4"/>
<dbReference type="EMBL" id="UOFV01000122">
    <property type="protein sequence ID" value="VAW97646.1"/>
    <property type="molecule type" value="Genomic_DNA"/>
</dbReference>
<dbReference type="SMART" id="SM00267">
    <property type="entry name" value="GGDEF"/>
    <property type="match status" value="1"/>
</dbReference>
<evidence type="ECO:0000256" key="1">
    <source>
        <dbReference type="SAM" id="Phobius"/>
    </source>
</evidence>
<dbReference type="PROSITE" id="PS50883">
    <property type="entry name" value="EAL"/>
    <property type="match status" value="1"/>
</dbReference>
<dbReference type="CDD" id="cd01949">
    <property type="entry name" value="GGDEF"/>
    <property type="match status" value="1"/>
</dbReference>
<dbReference type="SMART" id="SM00052">
    <property type="entry name" value="EAL"/>
    <property type="match status" value="1"/>
</dbReference>
<evidence type="ECO:0000259" key="2">
    <source>
        <dbReference type="PROSITE" id="PS50883"/>
    </source>
</evidence>
<dbReference type="InterPro" id="IPR001633">
    <property type="entry name" value="EAL_dom"/>
</dbReference>